<dbReference type="PANTHER" id="PTHR19328">
    <property type="entry name" value="HEDGEHOG-INTERACTING PROTEIN"/>
    <property type="match status" value="1"/>
</dbReference>
<protein>
    <recommendedName>
        <fullName evidence="1">Glucose/Sorbosone dehydrogenase domain-containing protein</fullName>
    </recommendedName>
</protein>
<dbReference type="InterPro" id="IPR011041">
    <property type="entry name" value="Quinoprot_gluc/sorb_DH_b-prop"/>
</dbReference>
<evidence type="ECO:0000259" key="1">
    <source>
        <dbReference type="Pfam" id="PF07995"/>
    </source>
</evidence>
<dbReference type="AlphaFoldDB" id="A0A7W5BCK7"/>
<keyword evidence="3" id="KW-1185">Reference proteome</keyword>
<gene>
    <name evidence="2" type="ORF">FHS03_003404</name>
</gene>
<dbReference type="RefSeq" id="WP_183442080.1">
    <property type="nucleotide sequence ID" value="NZ_JACHXD010000009.1"/>
</dbReference>
<dbReference type="SUPFAM" id="SSF50952">
    <property type="entry name" value="Soluble quinoprotein glucose dehydrogenase"/>
    <property type="match status" value="1"/>
</dbReference>
<evidence type="ECO:0000313" key="3">
    <source>
        <dbReference type="Proteomes" id="UP000541535"/>
    </source>
</evidence>
<comment type="caution">
    <text evidence="2">The sequence shown here is derived from an EMBL/GenBank/DDBJ whole genome shotgun (WGS) entry which is preliminary data.</text>
</comment>
<dbReference type="InterPro" id="IPR012938">
    <property type="entry name" value="Glc/Sorbosone_DH"/>
</dbReference>
<proteinExistence type="predicted"/>
<sequence length="370" mass="39374">MPPAAAPAPLPAALSLGLREVASGLSQPIMLTAPAGDRRQFIVERPGRIRVLENGSLLAKPLLDISAQTSTDGERGLLSLAFHPEFARNGYFYVYYTDRSGNIAIDRFRMSADPSVADPQSQTRVLSIGHPTYSNHNGGLLAFGPDGYLYIGTGDGGGGGDPNRNAQNPESMLGKLLRLDVDISLPTAYKVPSDNPYAGQSGKRGEIWALGLRNPWRFAFDGTSRQLYIADVGQGEREEVDIAAIAAGGNNYGWPIMEGSACYNAATCASAGLVRPAFEYTHGSAGANGCSITGGYVYRGAAIPELAGRYFYSDYCKGYLKSFLYSGGTVGEQRDWGIASVGNVLSFGQDAQGELYVLVGGGKVYKIVRQ</sequence>
<accession>A0A7W5BCK7</accession>
<dbReference type="Pfam" id="PF07995">
    <property type="entry name" value="GSDH"/>
    <property type="match status" value="1"/>
</dbReference>
<feature type="domain" description="Glucose/Sorbosone dehydrogenase" evidence="1">
    <location>
        <begin position="33"/>
        <end position="360"/>
    </location>
</feature>
<dbReference type="Gene3D" id="2.120.10.30">
    <property type="entry name" value="TolB, C-terminal domain"/>
    <property type="match status" value="1"/>
</dbReference>
<reference evidence="2 3" key="1">
    <citation type="submission" date="2020-08" db="EMBL/GenBank/DDBJ databases">
        <title>Genomic Encyclopedia of Type Strains, Phase III (KMG-III): the genomes of soil and plant-associated and newly described type strains.</title>
        <authorList>
            <person name="Whitman W."/>
        </authorList>
    </citation>
    <scope>NUCLEOTIDE SEQUENCE [LARGE SCALE GENOMIC DNA]</scope>
    <source>
        <strain evidence="2 3">CECT 8897</strain>
    </source>
</reference>
<dbReference type="Proteomes" id="UP000541535">
    <property type="component" value="Unassembled WGS sequence"/>
</dbReference>
<evidence type="ECO:0000313" key="2">
    <source>
        <dbReference type="EMBL" id="MBB3120340.1"/>
    </source>
</evidence>
<organism evidence="2 3">
    <name type="scientific">Pseudoduganella violacea</name>
    <dbReference type="NCBI Taxonomy" id="1715466"/>
    <lineage>
        <taxon>Bacteria</taxon>
        <taxon>Pseudomonadati</taxon>
        <taxon>Pseudomonadota</taxon>
        <taxon>Betaproteobacteria</taxon>
        <taxon>Burkholderiales</taxon>
        <taxon>Oxalobacteraceae</taxon>
        <taxon>Telluria group</taxon>
        <taxon>Pseudoduganella</taxon>
    </lineage>
</organism>
<dbReference type="InterPro" id="IPR011042">
    <property type="entry name" value="6-blade_b-propeller_TolB-like"/>
</dbReference>
<name>A0A7W5BCK7_9BURK</name>
<dbReference type="PANTHER" id="PTHR19328:SF75">
    <property type="entry name" value="ALDOSE SUGAR DEHYDROGENASE YLII"/>
    <property type="match status" value="1"/>
</dbReference>
<dbReference type="EMBL" id="JACHXD010000009">
    <property type="protein sequence ID" value="MBB3120340.1"/>
    <property type="molecule type" value="Genomic_DNA"/>
</dbReference>